<dbReference type="InterPro" id="IPR014710">
    <property type="entry name" value="RmlC-like_jellyroll"/>
</dbReference>
<sequence>MEAIIALSEKTITLERNEYLKVKGSIDTNVYFVESGSLRVFILDDFEEQTIRFGYKDNLIASLDSFLTGKPSDFFIQALKKTVVRIITKKQLDQFLKEGDNATLWIQIMESLVVQQMEREIDLLTNSPKERYQRVLKRSPQLFQEIPSRYIANYLRMSAETLSRLKKILTPIKIFTLCFFELCCKY</sequence>
<keyword evidence="3" id="KW-1185">Reference proteome</keyword>
<dbReference type="InterPro" id="IPR000595">
    <property type="entry name" value="cNMP-bd_dom"/>
</dbReference>
<dbReference type="PROSITE" id="PS50042">
    <property type="entry name" value="CNMP_BINDING_3"/>
    <property type="match status" value="1"/>
</dbReference>
<organism evidence="2 3">
    <name type="scientific">Flavobacterium orientale</name>
    <dbReference type="NCBI Taxonomy" id="1756020"/>
    <lineage>
        <taxon>Bacteria</taxon>
        <taxon>Pseudomonadati</taxon>
        <taxon>Bacteroidota</taxon>
        <taxon>Flavobacteriia</taxon>
        <taxon>Flavobacteriales</taxon>
        <taxon>Flavobacteriaceae</taxon>
        <taxon>Flavobacterium</taxon>
    </lineage>
</organism>
<dbReference type="SUPFAM" id="SSF51206">
    <property type="entry name" value="cAMP-binding domain-like"/>
    <property type="match status" value="1"/>
</dbReference>
<dbReference type="EMBL" id="BMFG01000002">
    <property type="protein sequence ID" value="GGD18512.1"/>
    <property type="molecule type" value="Genomic_DNA"/>
</dbReference>
<proteinExistence type="predicted"/>
<accession>A0A916XWY5</accession>
<dbReference type="InterPro" id="IPR018490">
    <property type="entry name" value="cNMP-bd_dom_sf"/>
</dbReference>
<protein>
    <submittedName>
        <fullName evidence="2">Crp/Fnr family transcriptional regulator</fullName>
    </submittedName>
</protein>
<evidence type="ECO:0000313" key="2">
    <source>
        <dbReference type="EMBL" id="GGD18512.1"/>
    </source>
</evidence>
<dbReference type="Proteomes" id="UP000625735">
    <property type="component" value="Unassembled WGS sequence"/>
</dbReference>
<comment type="caution">
    <text evidence="2">The sequence shown here is derived from an EMBL/GenBank/DDBJ whole genome shotgun (WGS) entry which is preliminary data.</text>
</comment>
<dbReference type="Gene3D" id="2.60.120.10">
    <property type="entry name" value="Jelly Rolls"/>
    <property type="match status" value="1"/>
</dbReference>
<dbReference type="AlphaFoldDB" id="A0A916XWY5"/>
<reference evidence="2" key="2">
    <citation type="submission" date="2020-09" db="EMBL/GenBank/DDBJ databases">
        <authorList>
            <person name="Sun Q."/>
            <person name="Zhou Y."/>
        </authorList>
    </citation>
    <scope>NUCLEOTIDE SEQUENCE</scope>
    <source>
        <strain evidence="2">CGMCC 1.12506</strain>
    </source>
</reference>
<dbReference type="Pfam" id="PF00027">
    <property type="entry name" value="cNMP_binding"/>
    <property type="match status" value="1"/>
</dbReference>
<evidence type="ECO:0000313" key="3">
    <source>
        <dbReference type="Proteomes" id="UP000625735"/>
    </source>
</evidence>
<gene>
    <name evidence="2" type="ORF">GCM10011343_06410</name>
</gene>
<name>A0A916XWY5_9FLAO</name>
<reference evidence="2" key="1">
    <citation type="journal article" date="2014" name="Int. J. Syst. Evol. Microbiol.">
        <title>Complete genome sequence of Corynebacterium casei LMG S-19264T (=DSM 44701T), isolated from a smear-ripened cheese.</title>
        <authorList>
            <consortium name="US DOE Joint Genome Institute (JGI-PGF)"/>
            <person name="Walter F."/>
            <person name="Albersmeier A."/>
            <person name="Kalinowski J."/>
            <person name="Ruckert C."/>
        </authorList>
    </citation>
    <scope>NUCLEOTIDE SEQUENCE</scope>
    <source>
        <strain evidence="2">CGMCC 1.12506</strain>
    </source>
</reference>
<feature type="domain" description="Cyclic nucleotide-binding" evidence="1">
    <location>
        <begin position="1"/>
        <end position="96"/>
    </location>
</feature>
<dbReference type="RefSeq" id="WP_188361082.1">
    <property type="nucleotide sequence ID" value="NZ_BMFG01000002.1"/>
</dbReference>
<evidence type="ECO:0000259" key="1">
    <source>
        <dbReference type="PROSITE" id="PS50042"/>
    </source>
</evidence>